<dbReference type="GO" id="GO:0019693">
    <property type="term" value="P:ribose phosphate metabolic process"/>
    <property type="evidence" value="ECO:0007669"/>
    <property type="project" value="TreeGrafter"/>
</dbReference>
<accession>A0AA90SLR7</accession>
<comment type="cofactor">
    <cofactor evidence="1 13">
        <name>Mg(2+)</name>
        <dbReference type="ChEBI" id="CHEBI:18420"/>
    </cofactor>
</comment>
<evidence type="ECO:0000256" key="7">
    <source>
        <dbReference type="ARBA" id="ARBA00022842"/>
    </source>
</evidence>
<dbReference type="EC" id="3.6.1.13" evidence="3"/>
<comment type="similarity">
    <text evidence="2">Belongs to the Nudix hydrolase family. NudF subfamily.</text>
</comment>
<organism evidence="15 16">
    <name type="scientific">Candidatus Endonucleibacter bathymodioli</name>
    <dbReference type="NCBI Taxonomy" id="539814"/>
    <lineage>
        <taxon>Bacteria</taxon>
        <taxon>Pseudomonadati</taxon>
        <taxon>Pseudomonadota</taxon>
        <taxon>Gammaproteobacteria</taxon>
        <taxon>Oceanospirillales</taxon>
        <taxon>Endozoicomonadaceae</taxon>
        <taxon>Candidatus Endonucleibacter</taxon>
    </lineage>
</organism>
<dbReference type="Pfam" id="PF00293">
    <property type="entry name" value="NUDIX"/>
    <property type="match status" value="1"/>
</dbReference>
<name>A0AA90SLR7_9GAMM</name>
<dbReference type="EMBL" id="JASXSV010000002">
    <property type="protein sequence ID" value="MDP0588106.1"/>
    <property type="molecule type" value="Genomic_DNA"/>
</dbReference>
<keyword evidence="5 13" id="KW-0479">Metal-binding</keyword>
<evidence type="ECO:0000256" key="1">
    <source>
        <dbReference type="ARBA" id="ARBA00001946"/>
    </source>
</evidence>
<evidence type="ECO:0000256" key="12">
    <source>
        <dbReference type="ARBA" id="ARBA00049546"/>
    </source>
</evidence>
<dbReference type="PANTHER" id="PTHR11839">
    <property type="entry name" value="UDP/ADP-SUGAR PYROPHOSPHATASE"/>
    <property type="match status" value="1"/>
</dbReference>
<dbReference type="Gene3D" id="3.90.79.10">
    <property type="entry name" value="Nucleoside Triphosphate Pyrophosphohydrolase"/>
    <property type="match status" value="1"/>
</dbReference>
<evidence type="ECO:0000256" key="9">
    <source>
        <dbReference type="ARBA" id="ARBA00030162"/>
    </source>
</evidence>
<evidence type="ECO:0000313" key="16">
    <source>
        <dbReference type="Proteomes" id="UP001178148"/>
    </source>
</evidence>
<keyword evidence="7 13" id="KW-0460">Magnesium</keyword>
<evidence type="ECO:0000256" key="11">
    <source>
        <dbReference type="ARBA" id="ARBA00033056"/>
    </source>
</evidence>
<dbReference type="Proteomes" id="UP001178148">
    <property type="component" value="Unassembled WGS sequence"/>
</dbReference>
<dbReference type="GO" id="GO:0006753">
    <property type="term" value="P:nucleoside phosphate metabolic process"/>
    <property type="evidence" value="ECO:0007669"/>
    <property type="project" value="TreeGrafter"/>
</dbReference>
<dbReference type="CDD" id="cd24155">
    <property type="entry name" value="NUDIX_ADPRase"/>
    <property type="match status" value="1"/>
</dbReference>
<dbReference type="GO" id="GO:0005829">
    <property type="term" value="C:cytosol"/>
    <property type="evidence" value="ECO:0007669"/>
    <property type="project" value="TreeGrafter"/>
</dbReference>
<reference evidence="15 16" key="1">
    <citation type="journal article" date="2023" name="bioRxiv">
        <title>An intranuclear bacterial parasite of deep-sea mussels expresses apoptosis inhibitors acquired from its host.</title>
        <authorList>
            <person name="Gonzalez Porras M.A."/>
            <person name="Assie A."/>
            <person name="Tietjen M."/>
            <person name="Violette M."/>
            <person name="Kleiner M."/>
            <person name="Gruber-Vodicka H."/>
            <person name="Dubilier N."/>
            <person name="Leisch N."/>
        </authorList>
    </citation>
    <scope>NUCLEOTIDE SEQUENCE [LARGE SCALE GENOMIC DNA]</scope>
    <source>
        <strain evidence="15">IAP13</strain>
    </source>
</reference>
<dbReference type="InterPro" id="IPR020084">
    <property type="entry name" value="NUDIX_hydrolase_CS"/>
</dbReference>
<evidence type="ECO:0000256" key="13">
    <source>
        <dbReference type="PIRSR" id="PIRSR604385-2"/>
    </source>
</evidence>
<dbReference type="PANTHER" id="PTHR11839:SF5">
    <property type="entry name" value="ADP-RIBOSE PYROPHOSPHATASE"/>
    <property type="match status" value="1"/>
</dbReference>
<evidence type="ECO:0000256" key="5">
    <source>
        <dbReference type="ARBA" id="ARBA00022723"/>
    </source>
</evidence>
<evidence type="ECO:0000256" key="3">
    <source>
        <dbReference type="ARBA" id="ARBA00012453"/>
    </source>
</evidence>
<dbReference type="InterPro" id="IPR015797">
    <property type="entry name" value="NUDIX_hydrolase-like_dom_sf"/>
</dbReference>
<evidence type="ECO:0000256" key="4">
    <source>
        <dbReference type="ARBA" id="ARBA00013297"/>
    </source>
</evidence>
<keyword evidence="16" id="KW-1185">Reference proteome</keyword>
<protein>
    <recommendedName>
        <fullName evidence="4">ADP-ribose pyrophosphatase</fullName>
        <ecNumber evidence="3">3.6.1.13</ecNumber>
    </recommendedName>
    <alternativeName>
        <fullName evidence="9">ADP-ribose diphosphatase</fullName>
    </alternativeName>
    <alternativeName>
        <fullName evidence="11">ADP-ribose phosphohydrolase</fullName>
    </alternativeName>
    <alternativeName>
        <fullName evidence="10">Adenosine diphosphoribose pyrophosphatase</fullName>
    </alternativeName>
</protein>
<gene>
    <name evidence="15" type="ORF">QS748_02415</name>
</gene>
<feature type="domain" description="Nudix hydrolase" evidence="14">
    <location>
        <begin position="50"/>
        <end position="188"/>
    </location>
</feature>
<proteinExistence type="inferred from homology"/>
<evidence type="ECO:0000256" key="6">
    <source>
        <dbReference type="ARBA" id="ARBA00022801"/>
    </source>
</evidence>
<dbReference type="NCBIfam" id="TIGR00052">
    <property type="entry name" value="nudix-type nucleoside diphosphatase, YffH/AdpP family"/>
    <property type="match status" value="1"/>
</dbReference>
<feature type="binding site" evidence="13">
    <location>
        <position position="111"/>
    </location>
    <ligand>
        <name>Mg(2+)</name>
        <dbReference type="ChEBI" id="CHEBI:18420"/>
        <label>1</label>
    </ligand>
</feature>
<evidence type="ECO:0000313" key="15">
    <source>
        <dbReference type="EMBL" id="MDP0588106.1"/>
    </source>
</evidence>
<dbReference type="GO" id="GO:0047631">
    <property type="term" value="F:ADP-ribose diphosphatase activity"/>
    <property type="evidence" value="ECO:0007669"/>
    <property type="project" value="UniProtKB-EC"/>
</dbReference>
<evidence type="ECO:0000256" key="8">
    <source>
        <dbReference type="ARBA" id="ARBA00025164"/>
    </source>
</evidence>
<dbReference type="AlphaFoldDB" id="A0AA90SLR7"/>
<dbReference type="GO" id="GO:0046872">
    <property type="term" value="F:metal ion binding"/>
    <property type="evidence" value="ECO:0007669"/>
    <property type="project" value="UniProtKB-KW"/>
</dbReference>
<dbReference type="InterPro" id="IPR004385">
    <property type="entry name" value="NDP_pyrophosphatase"/>
</dbReference>
<keyword evidence="6" id="KW-0378">Hydrolase</keyword>
<evidence type="ECO:0000256" key="10">
    <source>
        <dbReference type="ARBA" id="ARBA00030308"/>
    </source>
</evidence>
<evidence type="ECO:0000256" key="2">
    <source>
        <dbReference type="ARBA" id="ARBA00007482"/>
    </source>
</evidence>
<sequence length="205" mass="23100">MKLSGLVFSDIDIEKKSVLSDGFMKLWRYRLRHRLFNGKTSELLEREVIVRPPSVGVMLYDPVKTAVILVEQFRIGPFISEDDPWLLEVVAGISDPGESLDGTAYREVLEETNCQLIQLIPIMDFYMTPGGSNERMKLYCGIADASDAEGVFGVEKEGEDIKVHVIPLDEAYSMVEDGRIANASTVIAIQWLKLNHREITTHVKI</sequence>
<comment type="catalytic activity">
    <reaction evidence="12">
        <text>ADP-D-ribose + H2O = D-ribose 5-phosphate + AMP + 2 H(+)</text>
        <dbReference type="Rhea" id="RHEA:10412"/>
        <dbReference type="ChEBI" id="CHEBI:15377"/>
        <dbReference type="ChEBI" id="CHEBI:15378"/>
        <dbReference type="ChEBI" id="CHEBI:57967"/>
        <dbReference type="ChEBI" id="CHEBI:78346"/>
        <dbReference type="ChEBI" id="CHEBI:456215"/>
        <dbReference type="EC" id="3.6.1.13"/>
    </reaction>
</comment>
<dbReference type="InterPro" id="IPR000086">
    <property type="entry name" value="NUDIX_hydrolase_dom"/>
</dbReference>
<feature type="binding site" evidence="13">
    <location>
        <position position="107"/>
    </location>
    <ligand>
        <name>Mg(2+)</name>
        <dbReference type="ChEBI" id="CHEBI:18420"/>
        <label>1</label>
    </ligand>
</feature>
<dbReference type="SUPFAM" id="SSF55811">
    <property type="entry name" value="Nudix"/>
    <property type="match status" value="1"/>
</dbReference>
<feature type="binding site" evidence="13">
    <location>
        <position position="159"/>
    </location>
    <ligand>
        <name>Mg(2+)</name>
        <dbReference type="ChEBI" id="CHEBI:18420"/>
        <label>1</label>
    </ligand>
</feature>
<comment type="caution">
    <text evidence="15">The sequence shown here is derived from an EMBL/GenBank/DDBJ whole genome shotgun (WGS) entry which is preliminary data.</text>
</comment>
<dbReference type="PROSITE" id="PS51462">
    <property type="entry name" value="NUDIX"/>
    <property type="match status" value="1"/>
</dbReference>
<dbReference type="GO" id="GO:0019144">
    <property type="term" value="F:ADP-sugar diphosphatase activity"/>
    <property type="evidence" value="ECO:0007669"/>
    <property type="project" value="TreeGrafter"/>
</dbReference>
<dbReference type="PROSITE" id="PS00893">
    <property type="entry name" value="NUDIX_BOX"/>
    <property type="match status" value="1"/>
</dbReference>
<feature type="binding site" evidence="13">
    <location>
        <position position="91"/>
    </location>
    <ligand>
        <name>Mg(2+)</name>
        <dbReference type="ChEBI" id="CHEBI:18420"/>
        <label>1</label>
    </ligand>
</feature>
<comment type="function">
    <text evidence="8">Acts on ADP-mannose and ADP-glucose as well as ADP-ribose. Prevents glycogen biosynthesis. The reaction catalyzed by this enzyme is a limiting step of the gluconeogenic process.</text>
</comment>
<evidence type="ECO:0000259" key="14">
    <source>
        <dbReference type="PROSITE" id="PS51462"/>
    </source>
</evidence>